<organism evidence="2 3">
    <name type="scientific">Dreissena polymorpha</name>
    <name type="common">Zebra mussel</name>
    <name type="synonym">Mytilus polymorpha</name>
    <dbReference type="NCBI Taxonomy" id="45954"/>
    <lineage>
        <taxon>Eukaryota</taxon>
        <taxon>Metazoa</taxon>
        <taxon>Spiralia</taxon>
        <taxon>Lophotrochozoa</taxon>
        <taxon>Mollusca</taxon>
        <taxon>Bivalvia</taxon>
        <taxon>Autobranchia</taxon>
        <taxon>Heteroconchia</taxon>
        <taxon>Euheterodonta</taxon>
        <taxon>Imparidentia</taxon>
        <taxon>Neoheterodontei</taxon>
        <taxon>Myida</taxon>
        <taxon>Dreissenoidea</taxon>
        <taxon>Dreissenidae</taxon>
        <taxon>Dreissena</taxon>
    </lineage>
</organism>
<evidence type="ECO:0000313" key="2">
    <source>
        <dbReference type="EMBL" id="KAH3712688.1"/>
    </source>
</evidence>
<protein>
    <submittedName>
        <fullName evidence="2">Uncharacterized protein</fullName>
    </submittedName>
</protein>
<feature type="compositionally biased region" description="Basic residues" evidence="1">
    <location>
        <begin position="8"/>
        <end position="24"/>
    </location>
</feature>
<dbReference type="AlphaFoldDB" id="A0A9D3Z3Z6"/>
<dbReference type="EMBL" id="JAIWYP010000014">
    <property type="protein sequence ID" value="KAH3712688.1"/>
    <property type="molecule type" value="Genomic_DNA"/>
</dbReference>
<dbReference type="Proteomes" id="UP000828390">
    <property type="component" value="Unassembled WGS sequence"/>
</dbReference>
<reference evidence="2" key="2">
    <citation type="submission" date="2020-11" db="EMBL/GenBank/DDBJ databases">
        <authorList>
            <person name="McCartney M.A."/>
            <person name="Auch B."/>
            <person name="Kono T."/>
            <person name="Mallez S."/>
            <person name="Becker A."/>
            <person name="Gohl D.M."/>
            <person name="Silverstein K.A.T."/>
            <person name="Koren S."/>
            <person name="Bechman K.B."/>
            <person name="Herman A."/>
            <person name="Abrahante J.E."/>
            <person name="Garbe J."/>
        </authorList>
    </citation>
    <scope>NUCLEOTIDE SEQUENCE</scope>
    <source>
        <strain evidence="2">Duluth1</strain>
        <tissue evidence="2">Whole animal</tissue>
    </source>
</reference>
<reference evidence="2" key="1">
    <citation type="journal article" date="2019" name="bioRxiv">
        <title>The Genome of the Zebra Mussel, Dreissena polymorpha: A Resource for Invasive Species Research.</title>
        <authorList>
            <person name="McCartney M.A."/>
            <person name="Auch B."/>
            <person name="Kono T."/>
            <person name="Mallez S."/>
            <person name="Zhang Y."/>
            <person name="Obille A."/>
            <person name="Becker A."/>
            <person name="Abrahante J.E."/>
            <person name="Garbe J."/>
            <person name="Badalamenti J.P."/>
            <person name="Herman A."/>
            <person name="Mangelson H."/>
            <person name="Liachko I."/>
            <person name="Sullivan S."/>
            <person name="Sone E.D."/>
            <person name="Koren S."/>
            <person name="Silverstein K.A.T."/>
            <person name="Beckman K.B."/>
            <person name="Gohl D.M."/>
        </authorList>
    </citation>
    <scope>NUCLEOTIDE SEQUENCE</scope>
    <source>
        <strain evidence="2">Duluth1</strain>
        <tissue evidence="2">Whole animal</tissue>
    </source>
</reference>
<evidence type="ECO:0000313" key="3">
    <source>
        <dbReference type="Proteomes" id="UP000828390"/>
    </source>
</evidence>
<gene>
    <name evidence="2" type="ORF">DPMN_072441</name>
</gene>
<sequence>MGITLHGGHGHSHGGHHHSNHKNRYSGSDTDIEKVRLTSEESIQESSSSYGALSNGGLVSG</sequence>
<evidence type="ECO:0000256" key="1">
    <source>
        <dbReference type="SAM" id="MobiDB-lite"/>
    </source>
</evidence>
<keyword evidence="3" id="KW-1185">Reference proteome</keyword>
<accession>A0A9D3Z3Z6</accession>
<feature type="compositionally biased region" description="Low complexity" evidence="1">
    <location>
        <begin position="40"/>
        <end position="49"/>
    </location>
</feature>
<name>A0A9D3Z3Z6_DREPO</name>
<proteinExistence type="predicted"/>
<feature type="region of interest" description="Disordered" evidence="1">
    <location>
        <begin position="1"/>
        <end position="61"/>
    </location>
</feature>
<comment type="caution">
    <text evidence="2">The sequence shown here is derived from an EMBL/GenBank/DDBJ whole genome shotgun (WGS) entry which is preliminary data.</text>
</comment>